<dbReference type="EMBL" id="CP029490">
    <property type="protein sequence ID" value="AWN21291.1"/>
    <property type="molecule type" value="Genomic_DNA"/>
</dbReference>
<keyword evidence="4" id="KW-1185">Reference proteome</keyword>
<dbReference type="Pfam" id="PF13302">
    <property type="entry name" value="Acetyltransf_3"/>
    <property type="match status" value="1"/>
</dbReference>
<evidence type="ECO:0000259" key="2">
    <source>
        <dbReference type="PROSITE" id="PS51831"/>
    </source>
</evidence>
<evidence type="ECO:0000259" key="1">
    <source>
        <dbReference type="PROSITE" id="PS51186"/>
    </source>
</evidence>
<dbReference type="InterPro" id="IPR000182">
    <property type="entry name" value="GNAT_dom"/>
</dbReference>
<accession>A0ABM6W6V1</accession>
<reference evidence="3 4" key="1">
    <citation type="submission" date="2018-05" db="EMBL/GenBank/DDBJ databases">
        <title>Complete genome sequences of Streptococcus sobrinus.</title>
        <authorList>
            <person name="Sales M."/>
            <person name="Jensen P.A."/>
        </authorList>
    </citation>
    <scope>NUCLEOTIDE SEQUENCE [LARGE SCALE GENOMIC DNA]</scope>
    <source>
        <strain evidence="3 4">SL1</strain>
    </source>
</reference>
<protein>
    <submittedName>
        <fullName evidence="3">GNAT family N-acetyltransferase</fullName>
    </submittedName>
</protein>
<dbReference type="PANTHER" id="PTHR33594">
    <property type="entry name" value="SUPERFAMILY HYDROLASE, PUTATIVE (AFU_ORTHOLOGUE AFUA_1G03035)-RELATED"/>
    <property type="match status" value="1"/>
</dbReference>
<feature type="domain" description="N-acetyltransferase" evidence="1">
    <location>
        <begin position="34"/>
        <end position="177"/>
    </location>
</feature>
<dbReference type="PANTHER" id="PTHR33594:SF1">
    <property type="entry name" value="HD_PDEASE DOMAIN-CONTAINING PROTEIN"/>
    <property type="match status" value="1"/>
</dbReference>
<dbReference type="PROSITE" id="PS51831">
    <property type="entry name" value="HD"/>
    <property type="match status" value="1"/>
</dbReference>
<dbReference type="SUPFAM" id="SSF55729">
    <property type="entry name" value="Acyl-CoA N-acyltransferases (Nat)"/>
    <property type="match status" value="1"/>
</dbReference>
<dbReference type="Pfam" id="PF01966">
    <property type="entry name" value="HD"/>
    <property type="match status" value="1"/>
</dbReference>
<evidence type="ECO:0000313" key="3">
    <source>
        <dbReference type="EMBL" id="AWN21291.1"/>
    </source>
</evidence>
<dbReference type="SUPFAM" id="SSF109604">
    <property type="entry name" value="HD-domain/PDEase-like"/>
    <property type="match status" value="1"/>
</dbReference>
<dbReference type="PROSITE" id="PS51186">
    <property type="entry name" value="GNAT"/>
    <property type="match status" value="1"/>
</dbReference>
<feature type="domain" description="HD" evidence="2">
    <location>
        <begin position="217"/>
        <end position="319"/>
    </location>
</feature>
<dbReference type="SMART" id="SM00471">
    <property type="entry name" value="HDc"/>
    <property type="match status" value="1"/>
</dbReference>
<dbReference type="InterPro" id="IPR016181">
    <property type="entry name" value="Acyl_CoA_acyltransferase"/>
</dbReference>
<sequence>MKILGKIENSRLPDVETQRLFLRHRTVADAKDMLAYVSLPEVAIPAAFPLVETLEDEINYIEKFYPQRLVDEKLPAGWGLTLKGQNRVIGSVDFNKRHEDKVLEIGYTLHPDYWGQGYIPEACQALLEIGFGQMKLEKILIHCYDYNRQSQRVAEKLGFRFLEEGEPIEDPAGRSCRNWTYQLTKQEWEANKGKTEILEATRQFVQNALEGEASGYDWWHIVRVTNTTMTLAKQERADLFICQMAALLHDIADEKLNPSQEVGLKKVRDFLGSQGLGQEQIEQIMAIVANISFKGGKEPDQPLSLEGKIVQDADRLDAIGAIGIARTMAYSGNKGRPIHDPSMKPRENLTYGDYRNGQDTAIMHFYEKLLKLKDLMNTPAAKQVAQGRHDFLQTYLEQFYAEWNGEK</sequence>
<evidence type="ECO:0000313" key="4">
    <source>
        <dbReference type="Proteomes" id="UP000245369"/>
    </source>
</evidence>
<dbReference type="Gene3D" id="1.20.58.1910">
    <property type="match status" value="1"/>
</dbReference>
<gene>
    <name evidence="3" type="ORF">DK182_08000</name>
</gene>
<dbReference type="CDD" id="cd00077">
    <property type="entry name" value="HDc"/>
    <property type="match status" value="1"/>
</dbReference>
<dbReference type="Proteomes" id="UP000245369">
    <property type="component" value="Chromosome"/>
</dbReference>
<organism evidence="3 4">
    <name type="scientific">Streptococcus sobrinus</name>
    <dbReference type="NCBI Taxonomy" id="1310"/>
    <lineage>
        <taxon>Bacteria</taxon>
        <taxon>Bacillati</taxon>
        <taxon>Bacillota</taxon>
        <taxon>Bacilli</taxon>
        <taxon>Lactobacillales</taxon>
        <taxon>Streptococcaceae</taxon>
        <taxon>Streptococcus</taxon>
    </lineage>
</organism>
<dbReference type="Gene3D" id="1.10.472.50">
    <property type="entry name" value="HD-domain/PDEase-like"/>
    <property type="match status" value="1"/>
</dbReference>
<dbReference type="InterPro" id="IPR003607">
    <property type="entry name" value="HD/PDEase_dom"/>
</dbReference>
<dbReference type="Gene3D" id="3.40.630.30">
    <property type="match status" value="1"/>
</dbReference>
<dbReference type="InterPro" id="IPR006674">
    <property type="entry name" value="HD_domain"/>
</dbReference>
<proteinExistence type="predicted"/>
<name>A0ABM6W6V1_9STRE</name>